<evidence type="ECO:0000313" key="8">
    <source>
        <dbReference type="Proteomes" id="UP001295684"/>
    </source>
</evidence>
<accession>A0AAD1XRT9</accession>
<proteinExistence type="predicted"/>
<dbReference type="InterPro" id="IPR001841">
    <property type="entry name" value="Znf_RING"/>
</dbReference>
<dbReference type="GO" id="GO:0061630">
    <property type="term" value="F:ubiquitin protein ligase activity"/>
    <property type="evidence" value="ECO:0007669"/>
    <property type="project" value="TreeGrafter"/>
</dbReference>
<dbReference type="GO" id="GO:0008270">
    <property type="term" value="F:zinc ion binding"/>
    <property type="evidence" value="ECO:0007669"/>
    <property type="project" value="UniProtKB-KW"/>
</dbReference>
<dbReference type="GO" id="GO:0005737">
    <property type="term" value="C:cytoplasm"/>
    <property type="evidence" value="ECO:0007669"/>
    <property type="project" value="TreeGrafter"/>
</dbReference>
<sequence>MIDNTNMEAFNENSSYSYVTKKFHCHACNNEFTKMIKSDEGAVCDSCNSEFVEEITRNNHEEVTSFRPERGEVPQRQERPSRAHAHPTITVTRRRIVPGGMFITETVSSGGDSSSSHGSFFDFPEMPFMRPRRNPFEGFFTGFDSFMGPAFPTMGGMGGFNINNILEASFREARTNGVPPASDEAIAGLKEVPVKEGEHKCPICIEDIEDKAIQLPCEHAFHRKCGETWLKQHNTCPICRKGIE</sequence>
<comment type="caution">
    <text evidence="7">The sequence shown here is derived from an EMBL/GenBank/DDBJ whole genome shotgun (WGS) entry which is preliminary data.</text>
</comment>
<evidence type="ECO:0000259" key="6">
    <source>
        <dbReference type="PROSITE" id="PS50089"/>
    </source>
</evidence>
<keyword evidence="1" id="KW-0479">Metal-binding</keyword>
<dbReference type="AlphaFoldDB" id="A0AAD1XRT9"/>
<evidence type="ECO:0000256" key="4">
    <source>
        <dbReference type="PROSITE-ProRule" id="PRU00175"/>
    </source>
</evidence>
<dbReference type="SMART" id="SM00184">
    <property type="entry name" value="RING"/>
    <property type="match status" value="1"/>
</dbReference>
<feature type="domain" description="RING-type" evidence="6">
    <location>
        <begin position="201"/>
        <end position="240"/>
    </location>
</feature>
<gene>
    <name evidence="7" type="ORF">ECRASSUSDP1_LOCUS19042</name>
</gene>
<organism evidence="7 8">
    <name type="scientific">Euplotes crassus</name>
    <dbReference type="NCBI Taxonomy" id="5936"/>
    <lineage>
        <taxon>Eukaryota</taxon>
        <taxon>Sar</taxon>
        <taxon>Alveolata</taxon>
        <taxon>Ciliophora</taxon>
        <taxon>Intramacronucleata</taxon>
        <taxon>Spirotrichea</taxon>
        <taxon>Hypotrichia</taxon>
        <taxon>Euplotida</taxon>
        <taxon>Euplotidae</taxon>
        <taxon>Moneuplotes</taxon>
    </lineage>
</organism>
<dbReference type="GO" id="GO:0016567">
    <property type="term" value="P:protein ubiquitination"/>
    <property type="evidence" value="ECO:0007669"/>
    <property type="project" value="TreeGrafter"/>
</dbReference>
<protein>
    <recommendedName>
        <fullName evidence="6">RING-type domain-containing protein</fullName>
    </recommendedName>
</protein>
<evidence type="ECO:0000256" key="1">
    <source>
        <dbReference type="ARBA" id="ARBA00022723"/>
    </source>
</evidence>
<evidence type="ECO:0000313" key="7">
    <source>
        <dbReference type="EMBL" id="CAI2377654.1"/>
    </source>
</evidence>
<dbReference type="PROSITE" id="PS50089">
    <property type="entry name" value="ZF_RING_2"/>
    <property type="match status" value="1"/>
</dbReference>
<feature type="compositionally biased region" description="Basic and acidic residues" evidence="5">
    <location>
        <begin position="58"/>
        <end position="81"/>
    </location>
</feature>
<evidence type="ECO:0000256" key="3">
    <source>
        <dbReference type="ARBA" id="ARBA00022833"/>
    </source>
</evidence>
<feature type="region of interest" description="Disordered" evidence="5">
    <location>
        <begin position="58"/>
        <end position="83"/>
    </location>
</feature>
<dbReference type="Pfam" id="PF13639">
    <property type="entry name" value="zf-RING_2"/>
    <property type="match status" value="1"/>
</dbReference>
<reference evidence="7" key="1">
    <citation type="submission" date="2023-07" db="EMBL/GenBank/DDBJ databases">
        <authorList>
            <consortium name="AG Swart"/>
            <person name="Singh M."/>
            <person name="Singh A."/>
            <person name="Seah K."/>
            <person name="Emmerich C."/>
        </authorList>
    </citation>
    <scope>NUCLEOTIDE SEQUENCE</scope>
    <source>
        <strain evidence="7">DP1</strain>
    </source>
</reference>
<keyword evidence="3" id="KW-0862">Zinc</keyword>
<dbReference type="CDD" id="cd16454">
    <property type="entry name" value="RING-H2_PA-TM-RING"/>
    <property type="match status" value="1"/>
</dbReference>
<dbReference type="PANTHER" id="PTHR15710">
    <property type="entry name" value="E3 UBIQUITIN-PROTEIN LIGASE PRAJA"/>
    <property type="match status" value="1"/>
</dbReference>
<dbReference type="Proteomes" id="UP001295684">
    <property type="component" value="Unassembled WGS sequence"/>
</dbReference>
<dbReference type="SUPFAM" id="SSF57850">
    <property type="entry name" value="RING/U-box"/>
    <property type="match status" value="1"/>
</dbReference>
<keyword evidence="2 4" id="KW-0863">Zinc-finger</keyword>
<dbReference type="Gene3D" id="3.30.40.10">
    <property type="entry name" value="Zinc/RING finger domain, C3HC4 (zinc finger)"/>
    <property type="match status" value="1"/>
</dbReference>
<dbReference type="InterPro" id="IPR013083">
    <property type="entry name" value="Znf_RING/FYVE/PHD"/>
</dbReference>
<keyword evidence="8" id="KW-1185">Reference proteome</keyword>
<name>A0AAD1XRT9_EUPCR</name>
<dbReference type="EMBL" id="CAMPGE010019310">
    <property type="protein sequence ID" value="CAI2377654.1"/>
    <property type="molecule type" value="Genomic_DNA"/>
</dbReference>
<evidence type="ECO:0000256" key="2">
    <source>
        <dbReference type="ARBA" id="ARBA00022771"/>
    </source>
</evidence>
<dbReference type="PANTHER" id="PTHR15710:SF243">
    <property type="entry name" value="E3 UBIQUITIN-PROTEIN LIGASE PRAJA-2 ISOFORM X1"/>
    <property type="match status" value="1"/>
</dbReference>
<evidence type="ECO:0000256" key="5">
    <source>
        <dbReference type="SAM" id="MobiDB-lite"/>
    </source>
</evidence>